<dbReference type="Proteomes" id="UP000596661">
    <property type="component" value="Chromosome 6"/>
</dbReference>
<reference evidence="1" key="2">
    <citation type="submission" date="2021-03" db="UniProtKB">
        <authorList>
            <consortium name="EnsemblPlants"/>
        </authorList>
    </citation>
    <scope>IDENTIFICATION</scope>
</reference>
<proteinExistence type="predicted"/>
<sequence length="116" mass="13685">MAALSRFISKSTEMCVPFFNIKRRCRKFEWTEEFETAFMNLKEHIHCPKWCRDLTEKLIEGFRDRDFDRIVLLVGVSSQAGLAQVEVSKDGCSLCTCNACHQPVMEDRRRVWRINH</sequence>
<dbReference type="EMBL" id="UZAU01000617">
    <property type="status" value="NOT_ANNOTATED_CDS"/>
    <property type="molecule type" value="Genomic_DNA"/>
</dbReference>
<protein>
    <recommendedName>
        <fullName evidence="3">Reverse transcriptase/retrotransposon-derived protein RNase H-like domain-containing protein</fullName>
    </recommendedName>
</protein>
<accession>A0A803PVP2</accession>
<dbReference type="AlphaFoldDB" id="A0A803PVP2"/>
<name>A0A803PVP2_CANSA</name>
<evidence type="ECO:0008006" key="3">
    <source>
        <dbReference type="Google" id="ProtNLM"/>
    </source>
</evidence>
<dbReference type="Gramene" id="evm.model.06.1709">
    <property type="protein sequence ID" value="cds.evm.model.06.1709"/>
    <property type="gene ID" value="evm.TU.06.1709"/>
</dbReference>
<evidence type="ECO:0000313" key="1">
    <source>
        <dbReference type="EnsemblPlants" id="cds.evm.model.06.1709"/>
    </source>
</evidence>
<dbReference type="EnsemblPlants" id="evm.model.06.1709">
    <property type="protein sequence ID" value="cds.evm.model.06.1709"/>
    <property type="gene ID" value="evm.TU.06.1709"/>
</dbReference>
<organism evidence="1 2">
    <name type="scientific">Cannabis sativa</name>
    <name type="common">Hemp</name>
    <name type="synonym">Marijuana</name>
    <dbReference type="NCBI Taxonomy" id="3483"/>
    <lineage>
        <taxon>Eukaryota</taxon>
        <taxon>Viridiplantae</taxon>
        <taxon>Streptophyta</taxon>
        <taxon>Embryophyta</taxon>
        <taxon>Tracheophyta</taxon>
        <taxon>Spermatophyta</taxon>
        <taxon>Magnoliopsida</taxon>
        <taxon>eudicotyledons</taxon>
        <taxon>Gunneridae</taxon>
        <taxon>Pentapetalae</taxon>
        <taxon>rosids</taxon>
        <taxon>fabids</taxon>
        <taxon>Rosales</taxon>
        <taxon>Cannabaceae</taxon>
        <taxon>Cannabis</taxon>
    </lineage>
</organism>
<keyword evidence="2" id="KW-1185">Reference proteome</keyword>
<evidence type="ECO:0000313" key="2">
    <source>
        <dbReference type="Proteomes" id="UP000596661"/>
    </source>
</evidence>
<reference evidence="1" key="1">
    <citation type="submission" date="2018-11" db="EMBL/GenBank/DDBJ databases">
        <authorList>
            <person name="Grassa J C."/>
        </authorList>
    </citation>
    <scope>NUCLEOTIDE SEQUENCE [LARGE SCALE GENOMIC DNA]</scope>
</reference>